<dbReference type="SUPFAM" id="SSF53850">
    <property type="entry name" value="Periplasmic binding protein-like II"/>
    <property type="match status" value="1"/>
</dbReference>
<keyword evidence="3" id="KW-0238">DNA-binding</keyword>
<keyword evidence="4" id="KW-0804">Transcription</keyword>
<protein>
    <submittedName>
        <fullName evidence="6">LysR family transcriptional regulator</fullName>
    </submittedName>
</protein>
<dbReference type="InterPro" id="IPR000847">
    <property type="entry name" value="LysR_HTH_N"/>
</dbReference>
<evidence type="ECO:0000256" key="4">
    <source>
        <dbReference type="ARBA" id="ARBA00023163"/>
    </source>
</evidence>
<dbReference type="PANTHER" id="PTHR30346:SF28">
    <property type="entry name" value="HTH-TYPE TRANSCRIPTIONAL REGULATOR CYNR"/>
    <property type="match status" value="1"/>
</dbReference>
<proteinExistence type="inferred from homology"/>
<keyword evidence="2" id="KW-0805">Transcription regulation</keyword>
<dbReference type="CDD" id="cd08414">
    <property type="entry name" value="PBP2_LTTR_aromatics_like"/>
    <property type="match status" value="1"/>
</dbReference>
<dbReference type="InterPro" id="IPR005119">
    <property type="entry name" value="LysR_subst-bd"/>
</dbReference>
<dbReference type="SUPFAM" id="SSF46785">
    <property type="entry name" value="Winged helix' DNA-binding domain"/>
    <property type="match status" value="1"/>
</dbReference>
<organism evidence="6 7">
    <name type="scientific">Actinomadura rugatobispora</name>
    <dbReference type="NCBI Taxonomy" id="1994"/>
    <lineage>
        <taxon>Bacteria</taxon>
        <taxon>Bacillati</taxon>
        <taxon>Actinomycetota</taxon>
        <taxon>Actinomycetes</taxon>
        <taxon>Streptosporangiales</taxon>
        <taxon>Thermomonosporaceae</taxon>
        <taxon>Actinomadura</taxon>
    </lineage>
</organism>
<dbReference type="InterPro" id="IPR036390">
    <property type="entry name" value="WH_DNA-bd_sf"/>
</dbReference>
<dbReference type="Gene3D" id="1.10.10.10">
    <property type="entry name" value="Winged helix-like DNA-binding domain superfamily/Winged helix DNA-binding domain"/>
    <property type="match status" value="1"/>
</dbReference>
<evidence type="ECO:0000256" key="2">
    <source>
        <dbReference type="ARBA" id="ARBA00023015"/>
    </source>
</evidence>
<dbReference type="Proteomes" id="UP001596074">
    <property type="component" value="Unassembled WGS sequence"/>
</dbReference>
<dbReference type="PROSITE" id="PS50931">
    <property type="entry name" value="HTH_LYSR"/>
    <property type="match status" value="1"/>
</dbReference>
<dbReference type="RefSeq" id="WP_378279827.1">
    <property type="nucleotide sequence ID" value="NZ_JBHSON010000003.1"/>
</dbReference>
<evidence type="ECO:0000259" key="5">
    <source>
        <dbReference type="PROSITE" id="PS50931"/>
    </source>
</evidence>
<feature type="domain" description="HTH lysR-type" evidence="5">
    <location>
        <begin position="1"/>
        <end position="58"/>
    </location>
</feature>
<evidence type="ECO:0000256" key="1">
    <source>
        <dbReference type="ARBA" id="ARBA00009437"/>
    </source>
</evidence>
<keyword evidence="7" id="KW-1185">Reference proteome</keyword>
<accession>A0ABW0ZUH7</accession>
<evidence type="ECO:0000313" key="7">
    <source>
        <dbReference type="Proteomes" id="UP001596074"/>
    </source>
</evidence>
<evidence type="ECO:0000256" key="3">
    <source>
        <dbReference type="ARBA" id="ARBA00023125"/>
    </source>
</evidence>
<evidence type="ECO:0000313" key="6">
    <source>
        <dbReference type="EMBL" id="MFC5744555.1"/>
    </source>
</evidence>
<dbReference type="Gene3D" id="3.40.190.10">
    <property type="entry name" value="Periplasmic binding protein-like II"/>
    <property type="match status" value="2"/>
</dbReference>
<name>A0ABW0ZUH7_9ACTN</name>
<dbReference type="InterPro" id="IPR036388">
    <property type="entry name" value="WH-like_DNA-bd_sf"/>
</dbReference>
<gene>
    <name evidence="6" type="ORF">ACFPZN_02885</name>
</gene>
<comment type="similarity">
    <text evidence="1">Belongs to the LysR transcriptional regulatory family.</text>
</comment>
<dbReference type="PRINTS" id="PR00039">
    <property type="entry name" value="HTHLYSR"/>
</dbReference>
<dbReference type="PANTHER" id="PTHR30346">
    <property type="entry name" value="TRANSCRIPTIONAL DUAL REGULATOR HCAR-RELATED"/>
    <property type="match status" value="1"/>
</dbReference>
<dbReference type="Pfam" id="PF00126">
    <property type="entry name" value="HTH_1"/>
    <property type="match status" value="1"/>
</dbReference>
<dbReference type="Pfam" id="PF03466">
    <property type="entry name" value="LysR_substrate"/>
    <property type="match status" value="1"/>
</dbReference>
<reference evidence="7" key="1">
    <citation type="journal article" date="2019" name="Int. J. Syst. Evol. Microbiol.">
        <title>The Global Catalogue of Microorganisms (GCM) 10K type strain sequencing project: providing services to taxonomists for standard genome sequencing and annotation.</title>
        <authorList>
            <consortium name="The Broad Institute Genomics Platform"/>
            <consortium name="The Broad Institute Genome Sequencing Center for Infectious Disease"/>
            <person name="Wu L."/>
            <person name="Ma J."/>
        </authorList>
    </citation>
    <scope>NUCLEOTIDE SEQUENCE [LARGE SCALE GENOMIC DNA]</scope>
    <source>
        <strain evidence="7">KCTC 42087</strain>
    </source>
</reference>
<dbReference type="EMBL" id="JBHSON010000003">
    <property type="protein sequence ID" value="MFC5744555.1"/>
    <property type="molecule type" value="Genomic_DNA"/>
</dbReference>
<sequence>MELRHLRCAVAVADALHFGRAARSLNMAQPPLSQQIKALEEELGVRLFHRSSRRVTLTPAGEAFVAEARGVLAAADRARLSAQAAGRGDTGHLVIGLVGSAAFAALPRLVRAFRGRHPGVDLTLREMTTAEQAARLLSGELDAGLLRPPLAGEAARDLQLLALGTEPLVAALPAGHALAGRRRVAISELAAESFVLFPRPAGPGLHDQITALCRRAGFVPALGQEAVQMQTIVGMVAAGLGVSLVPDSVARLRREDVAFVPVTPRTVTSALSLAWHPAAPSPALTNLLATARALVPA</sequence>
<comment type="caution">
    <text evidence="6">The sequence shown here is derived from an EMBL/GenBank/DDBJ whole genome shotgun (WGS) entry which is preliminary data.</text>
</comment>